<dbReference type="CDD" id="cd16433">
    <property type="entry name" value="CheB"/>
    <property type="match status" value="1"/>
</dbReference>
<reference evidence="6 7" key="1">
    <citation type="journal article" date="2019" name="Emerg. Microbes Infect.">
        <title>Comprehensive subspecies identification of 175 nontuberculous mycobacteria species based on 7547 genomic profiles.</title>
        <authorList>
            <person name="Matsumoto Y."/>
            <person name="Kinjo T."/>
            <person name="Motooka D."/>
            <person name="Nabeya D."/>
            <person name="Jung N."/>
            <person name="Uechi K."/>
            <person name="Horii T."/>
            <person name="Iida T."/>
            <person name="Fujita J."/>
            <person name="Nakamura S."/>
        </authorList>
    </citation>
    <scope>NUCLEOTIDE SEQUENCE [LARGE SCALE GENOMIC DNA]</scope>
    <source>
        <strain evidence="6 7">JCM 17899</strain>
    </source>
</reference>
<dbReference type="PROSITE" id="PS50122">
    <property type="entry name" value="CHEB"/>
    <property type="match status" value="1"/>
</dbReference>
<organism evidence="6 7">
    <name type="scientific">Mycolicibacterium sediminis</name>
    <dbReference type="NCBI Taxonomy" id="1286180"/>
    <lineage>
        <taxon>Bacteria</taxon>
        <taxon>Bacillati</taxon>
        <taxon>Actinomycetota</taxon>
        <taxon>Actinomycetes</taxon>
        <taxon>Mycobacteriales</taxon>
        <taxon>Mycobacteriaceae</taxon>
        <taxon>Mycolicibacterium</taxon>
    </lineage>
</organism>
<comment type="catalytic activity">
    <reaction evidence="3">
        <text>[protein]-L-glutamate 5-O-methyl ester + H2O = L-glutamyl-[protein] + methanol + H(+)</text>
        <dbReference type="Rhea" id="RHEA:23236"/>
        <dbReference type="Rhea" id="RHEA-COMP:10208"/>
        <dbReference type="Rhea" id="RHEA-COMP:10311"/>
        <dbReference type="ChEBI" id="CHEBI:15377"/>
        <dbReference type="ChEBI" id="CHEBI:15378"/>
        <dbReference type="ChEBI" id="CHEBI:17790"/>
        <dbReference type="ChEBI" id="CHEBI:29973"/>
        <dbReference type="ChEBI" id="CHEBI:82795"/>
        <dbReference type="EC" id="3.1.1.61"/>
    </reaction>
</comment>
<feature type="domain" description="CheB-type methylesterase" evidence="5">
    <location>
        <begin position="10"/>
        <end position="189"/>
    </location>
</feature>
<feature type="active site" evidence="4">
    <location>
        <position position="19"/>
    </location>
</feature>
<evidence type="ECO:0000256" key="4">
    <source>
        <dbReference type="PROSITE-ProRule" id="PRU00050"/>
    </source>
</evidence>
<dbReference type="GO" id="GO:0008984">
    <property type="term" value="F:protein-glutamate methylesterase activity"/>
    <property type="evidence" value="ECO:0007669"/>
    <property type="project" value="UniProtKB-EC"/>
</dbReference>
<dbReference type="Pfam" id="PF01339">
    <property type="entry name" value="CheB_methylest"/>
    <property type="match status" value="1"/>
</dbReference>
<gene>
    <name evidence="6" type="primary">cheB_2</name>
    <name evidence="6" type="ORF">MSEDJ_20880</name>
</gene>
<dbReference type="RefSeq" id="WP_163796800.1">
    <property type="nucleotide sequence ID" value="NZ_AP022588.1"/>
</dbReference>
<dbReference type="Proteomes" id="UP000467193">
    <property type="component" value="Chromosome"/>
</dbReference>
<dbReference type="PANTHER" id="PTHR42872">
    <property type="entry name" value="PROTEIN-GLUTAMATE METHYLESTERASE/PROTEIN-GLUTAMINE GLUTAMINASE"/>
    <property type="match status" value="1"/>
</dbReference>
<dbReference type="GO" id="GO:0006935">
    <property type="term" value="P:chemotaxis"/>
    <property type="evidence" value="ECO:0007669"/>
    <property type="project" value="UniProtKB-UniRule"/>
</dbReference>
<evidence type="ECO:0000256" key="1">
    <source>
        <dbReference type="ARBA" id="ARBA00022801"/>
    </source>
</evidence>
<evidence type="ECO:0000313" key="7">
    <source>
        <dbReference type="Proteomes" id="UP000467193"/>
    </source>
</evidence>
<protein>
    <recommendedName>
        <fullName evidence="2">protein-glutamate methylesterase</fullName>
        <ecNumber evidence="2">3.1.1.61</ecNumber>
    </recommendedName>
</protein>
<feature type="active site" evidence="4">
    <location>
        <position position="138"/>
    </location>
</feature>
<evidence type="ECO:0000259" key="5">
    <source>
        <dbReference type="PROSITE" id="PS50122"/>
    </source>
</evidence>
<sequence length="338" mass="35102">MVTPSADDAPLGVVGVGASAGGVEALKQFAAGLPPDLRQAVLVVLHVAPSAPSVLGQILDRSGPLPAAAARDGEPLRAGRLYVAVPDRHMLVEDGRIVLSGGPTEDRHRPAINPLMRSLALSYGPKATGIVMSGVLDDGVLGLQAIRSRGGVTMVQDPDDALYPDMPRNALAMVDVQHTVSAAGAGALLKSLEPSHDNGSTGTPDPVLALENEIAMGPPFGEFDVMELGVPSGHTCPDCSGSLVSIGDGNLRCRIGHAWTPEALLEAWTQDTENALGVALRSLLEKAQLARSHAKVINDGVLSSRYLEIAEEADSAASELRKLLGSSSRVWGKPRDPS</sequence>
<proteinExistence type="predicted"/>
<dbReference type="SUPFAM" id="SSF52738">
    <property type="entry name" value="Methylesterase CheB, C-terminal domain"/>
    <property type="match status" value="1"/>
</dbReference>
<dbReference type="InterPro" id="IPR011247">
    <property type="entry name" value="Chemotax_prot-Glu_Me-esterase"/>
</dbReference>
<dbReference type="PIRSF" id="PIRSF036461">
    <property type="entry name" value="Chmtx_methlestr"/>
    <property type="match status" value="1"/>
</dbReference>
<keyword evidence="1 4" id="KW-0378">Hydrolase</keyword>
<dbReference type="GO" id="GO:0000156">
    <property type="term" value="F:phosphorelay response regulator activity"/>
    <property type="evidence" value="ECO:0007669"/>
    <property type="project" value="InterPro"/>
</dbReference>
<evidence type="ECO:0000313" key="6">
    <source>
        <dbReference type="EMBL" id="BBY27992.1"/>
    </source>
</evidence>
<dbReference type="PANTHER" id="PTHR42872:SF6">
    <property type="entry name" value="PROTEIN-GLUTAMATE METHYLESTERASE_PROTEIN-GLUTAMINE GLUTAMINASE"/>
    <property type="match status" value="1"/>
</dbReference>
<name>A0A7I7QP55_9MYCO</name>
<keyword evidence="4" id="KW-0145">Chemotaxis</keyword>
<dbReference type="AlphaFoldDB" id="A0A7I7QP55"/>
<keyword evidence="7" id="KW-1185">Reference proteome</keyword>
<evidence type="ECO:0000256" key="2">
    <source>
        <dbReference type="ARBA" id="ARBA00039140"/>
    </source>
</evidence>
<dbReference type="InterPro" id="IPR000673">
    <property type="entry name" value="Sig_transdc_resp-reg_Me-estase"/>
</dbReference>
<dbReference type="Gene3D" id="3.40.50.180">
    <property type="entry name" value="Methylesterase CheB, C-terminal domain"/>
    <property type="match status" value="1"/>
</dbReference>
<dbReference type="KEGG" id="msei:MSEDJ_20880"/>
<dbReference type="EMBL" id="AP022588">
    <property type="protein sequence ID" value="BBY27992.1"/>
    <property type="molecule type" value="Genomic_DNA"/>
</dbReference>
<evidence type="ECO:0000256" key="3">
    <source>
        <dbReference type="ARBA" id="ARBA00048267"/>
    </source>
</evidence>
<dbReference type="GO" id="GO:0005737">
    <property type="term" value="C:cytoplasm"/>
    <property type="evidence" value="ECO:0007669"/>
    <property type="project" value="InterPro"/>
</dbReference>
<dbReference type="EC" id="3.1.1.61" evidence="2"/>
<feature type="active site" evidence="4">
    <location>
        <position position="46"/>
    </location>
</feature>
<dbReference type="InterPro" id="IPR035909">
    <property type="entry name" value="CheB_C"/>
</dbReference>
<accession>A0A7I7QP55</accession>